<keyword evidence="6" id="KW-1185">Reference proteome</keyword>
<feature type="binding site" evidence="1">
    <location>
        <position position="74"/>
    </location>
    <ligand>
        <name>Zn(2+)</name>
        <dbReference type="ChEBI" id="CHEBI:29105"/>
        <label>1</label>
    </ligand>
</feature>
<dbReference type="InterPro" id="IPR020043">
    <property type="entry name" value="Deacetylase_Atu3266-like"/>
</dbReference>
<dbReference type="InterPro" id="IPR032466">
    <property type="entry name" value="Metal_Hydrolase"/>
</dbReference>
<evidence type="ECO:0000313" key="6">
    <source>
        <dbReference type="Proteomes" id="UP000247476"/>
    </source>
</evidence>
<feature type="site" description="Transition state stabilizer" evidence="3">
    <location>
        <position position="169"/>
    </location>
</feature>
<protein>
    <submittedName>
        <fullName evidence="5">Amidohydrolase/deacetylase family metallohydrolase</fullName>
    </submittedName>
</protein>
<feature type="binding site" evidence="1">
    <location>
        <position position="223"/>
    </location>
    <ligand>
        <name>Zn(2+)</name>
        <dbReference type="ChEBI" id="CHEBI:29105"/>
        <label>2</label>
    </ligand>
</feature>
<feature type="domain" description="Amidohydrolase-related" evidence="4">
    <location>
        <begin position="63"/>
        <end position="346"/>
    </location>
</feature>
<reference evidence="5 6" key="1">
    <citation type="submission" date="2018-05" db="EMBL/GenBank/DDBJ databases">
        <title>Paenibacillus flagellatus sp. nov., isolated from selenium mineral soil.</title>
        <authorList>
            <person name="Dai X."/>
        </authorList>
    </citation>
    <scope>NUCLEOTIDE SEQUENCE [LARGE SCALE GENOMIC DNA]</scope>
    <source>
        <strain evidence="5 6">DXL2</strain>
    </source>
</reference>
<dbReference type="GO" id="GO:0019213">
    <property type="term" value="F:deacetylase activity"/>
    <property type="evidence" value="ECO:0007669"/>
    <property type="project" value="InterPro"/>
</dbReference>
<dbReference type="GO" id="GO:0016810">
    <property type="term" value="F:hydrolase activity, acting on carbon-nitrogen (but not peptide) bonds"/>
    <property type="evidence" value="ECO:0007669"/>
    <property type="project" value="InterPro"/>
</dbReference>
<dbReference type="Pfam" id="PF01979">
    <property type="entry name" value="Amidohydro_1"/>
    <property type="match status" value="1"/>
</dbReference>
<evidence type="ECO:0000259" key="4">
    <source>
        <dbReference type="Pfam" id="PF01979"/>
    </source>
</evidence>
<keyword evidence="1" id="KW-0862">Zinc</keyword>
<comment type="caution">
    <text evidence="5">The sequence shown here is derived from an EMBL/GenBank/DDBJ whole genome shotgun (WGS) entry which is preliminary data.</text>
</comment>
<evidence type="ECO:0000256" key="1">
    <source>
        <dbReference type="PIRSR" id="PIRSR039004-1"/>
    </source>
</evidence>
<feature type="binding site" evidence="1">
    <location>
        <position position="72"/>
    </location>
    <ligand>
        <name>Zn(2+)</name>
        <dbReference type="ChEBI" id="CHEBI:29105"/>
        <label>1</label>
    </ligand>
</feature>
<dbReference type="OrthoDB" id="9796020at2"/>
<feature type="modified residue" description="N6-carboxylysine" evidence="2">
    <location>
        <position position="167"/>
    </location>
</feature>
<evidence type="ECO:0000256" key="3">
    <source>
        <dbReference type="PIRSR" id="PIRSR039004-3"/>
    </source>
</evidence>
<feature type="binding site" description="via carbamate group" evidence="1">
    <location>
        <position position="167"/>
    </location>
    <ligand>
        <name>Zn(2+)</name>
        <dbReference type="ChEBI" id="CHEBI:29105"/>
        <label>2</label>
    </ligand>
</feature>
<dbReference type="PIRSF" id="PIRSF039004">
    <property type="entry name" value="ADE_EF_0837"/>
    <property type="match status" value="1"/>
</dbReference>
<dbReference type="PANTHER" id="PTHR42717:SF1">
    <property type="entry name" value="IMIDAZOLONEPROPIONASE AND RELATED AMIDOHYDROLASES"/>
    <property type="match status" value="1"/>
</dbReference>
<sequence>MAKTVIVRNGTILDPSQGIHGIADLWIRDGRFAGIFGKDEAPAREAIGETTDEKEEIDAAGCLVTPGWIDIHAHLFPQRAVLGIEAERVGVRQGVTTLVDAGSAGAAYYRQFADEVVATSVTGVLAWLNIAEQGLCEGRSELADLARLDVGRAVELVRSEPSIVGIKARMSGSVVRDNGLRPLELAKEASRAAGVPVMVHIGNAPPRLGDVLSLLEAGDVVTHAFHGKAGGMFDDEGRLIPEGEAALARGVKFDIGHGSASFSFRTMRKALDAGLGGYTVSTDIYSKNVEEGPVYSLAVTMSKLLALGVAPERVVEAATSLPAAVLGRSGTLGTLRTGAAADVTIALLAEKVTEFVDSEGERLTGSRLLEPLWAIKGGVSCRCG</sequence>
<dbReference type="Proteomes" id="UP000247476">
    <property type="component" value="Unassembled WGS sequence"/>
</dbReference>
<name>A0A2V5K1Z1_9BACL</name>
<dbReference type="NCBIfam" id="NF006689">
    <property type="entry name" value="PRK09237.1"/>
    <property type="match status" value="1"/>
</dbReference>
<keyword evidence="1" id="KW-0479">Metal-binding</keyword>
<dbReference type="RefSeq" id="WP_110842030.1">
    <property type="nucleotide sequence ID" value="NZ_QJVJ01000009.1"/>
</dbReference>
<feature type="binding site" evidence="1">
    <location>
        <position position="200"/>
    </location>
    <ligand>
        <name>Zn(2+)</name>
        <dbReference type="ChEBI" id="CHEBI:29105"/>
        <label>2</label>
    </ligand>
</feature>
<organism evidence="5 6">
    <name type="scientific">Paenibacillus flagellatus</name>
    <dbReference type="NCBI Taxonomy" id="2211139"/>
    <lineage>
        <taxon>Bacteria</taxon>
        <taxon>Bacillati</taxon>
        <taxon>Bacillota</taxon>
        <taxon>Bacilli</taxon>
        <taxon>Bacillales</taxon>
        <taxon>Paenibacillaceae</taxon>
        <taxon>Paenibacillus</taxon>
    </lineage>
</organism>
<dbReference type="InterPro" id="IPR011059">
    <property type="entry name" value="Metal-dep_hydrolase_composite"/>
</dbReference>
<evidence type="ECO:0000313" key="5">
    <source>
        <dbReference type="EMBL" id="PYI52662.1"/>
    </source>
</evidence>
<gene>
    <name evidence="5" type="ORF">DLM86_21080</name>
</gene>
<dbReference type="SUPFAM" id="SSF51338">
    <property type="entry name" value="Composite domain of metallo-dependent hydrolases"/>
    <property type="match status" value="1"/>
</dbReference>
<dbReference type="GO" id="GO:0046872">
    <property type="term" value="F:metal ion binding"/>
    <property type="evidence" value="ECO:0007669"/>
    <property type="project" value="UniProtKB-KW"/>
</dbReference>
<keyword evidence="5" id="KW-0378">Hydrolase</keyword>
<dbReference type="Gene3D" id="3.20.20.140">
    <property type="entry name" value="Metal-dependent hydrolases"/>
    <property type="match status" value="1"/>
</dbReference>
<proteinExistence type="predicted"/>
<dbReference type="SUPFAM" id="SSF51556">
    <property type="entry name" value="Metallo-dependent hydrolases"/>
    <property type="match status" value="1"/>
</dbReference>
<dbReference type="Gene3D" id="2.30.40.10">
    <property type="entry name" value="Urease, subunit C, domain 1"/>
    <property type="match status" value="1"/>
</dbReference>
<feature type="binding site" evidence="1">
    <location>
        <position position="283"/>
    </location>
    <ligand>
        <name>Zn(2+)</name>
        <dbReference type="ChEBI" id="CHEBI:29105"/>
        <label>1</label>
    </ligand>
</feature>
<dbReference type="AlphaFoldDB" id="A0A2V5K1Z1"/>
<dbReference type="InterPro" id="IPR006680">
    <property type="entry name" value="Amidohydro-rel"/>
</dbReference>
<feature type="binding site" description="via carbamate group" evidence="1">
    <location>
        <position position="167"/>
    </location>
    <ligand>
        <name>Zn(2+)</name>
        <dbReference type="ChEBI" id="CHEBI:29105"/>
        <label>1</label>
    </ligand>
</feature>
<dbReference type="PANTHER" id="PTHR42717">
    <property type="entry name" value="DIHYDROOROTASE-RELATED"/>
    <property type="match status" value="1"/>
</dbReference>
<accession>A0A2V5K1Z1</accession>
<dbReference type="EMBL" id="QJVJ01000009">
    <property type="protein sequence ID" value="PYI52662.1"/>
    <property type="molecule type" value="Genomic_DNA"/>
</dbReference>
<evidence type="ECO:0000256" key="2">
    <source>
        <dbReference type="PIRSR" id="PIRSR039004-2"/>
    </source>
</evidence>